<dbReference type="OrthoDB" id="5902829at2"/>
<dbReference type="Gene3D" id="3.40.50.1820">
    <property type="entry name" value="alpha/beta hydrolase"/>
    <property type="match status" value="1"/>
</dbReference>
<sequence length="299" mass="32805">MPREDIEFSADNVTLRGWFFPAEGAQSKCPVVVMVHGLSAVKEMYLDDYAESFSQAGLNVLVYDHRNFGASDGAPRQHIDSMTQARDLRHAITYATGREDVDPGRVGIWGSSHGGGLVLSVAAVDRRVRAVVAQVPFISGSGQMTRLVRPDFLPTVRAQLDDERRNLYHGGEPTLMPAVDADPLAPALMSSVESWEFFTKTAQDRAPSWRNEVTLGSLERIVEFEPGDGIHRISPTPLLMIVADQDISAYAELAFEAYERALQPKQLVVLPCGHFDVYTGAAFEASSKAACEHFVRALA</sequence>
<keyword evidence="3" id="KW-1185">Reference proteome</keyword>
<evidence type="ECO:0000313" key="3">
    <source>
        <dbReference type="Proteomes" id="UP000245711"/>
    </source>
</evidence>
<dbReference type="InterPro" id="IPR000073">
    <property type="entry name" value="AB_hydrolase_1"/>
</dbReference>
<dbReference type="SUPFAM" id="SSF53474">
    <property type="entry name" value="alpha/beta-Hydrolases"/>
    <property type="match status" value="1"/>
</dbReference>
<protein>
    <submittedName>
        <fullName evidence="2">Acetylxylan esterase</fullName>
    </submittedName>
</protein>
<organism evidence="2 3">
    <name type="scientific">Rhodococcus oxybenzonivorans</name>
    <dbReference type="NCBI Taxonomy" id="1990687"/>
    <lineage>
        <taxon>Bacteria</taxon>
        <taxon>Bacillati</taxon>
        <taxon>Actinomycetota</taxon>
        <taxon>Actinomycetes</taxon>
        <taxon>Mycobacteriales</taxon>
        <taxon>Nocardiaceae</taxon>
        <taxon>Rhodococcus</taxon>
    </lineage>
</organism>
<evidence type="ECO:0000313" key="2">
    <source>
        <dbReference type="EMBL" id="AWK74451.1"/>
    </source>
</evidence>
<dbReference type="Proteomes" id="UP000245711">
    <property type="component" value="Chromosome"/>
</dbReference>
<dbReference type="KEGG" id="roz:CBI38_25770"/>
<dbReference type="InterPro" id="IPR051411">
    <property type="entry name" value="Polyketide_trans_af380"/>
</dbReference>
<dbReference type="Pfam" id="PF00561">
    <property type="entry name" value="Abhydrolase_1"/>
    <property type="match status" value="1"/>
</dbReference>
<dbReference type="Gene3D" id="1.10.10.800">
    <property type="match status" value="1"/>
</dbReference>
<reference evidence="2 3" key="1">
    <citation type="submission" date="2017-05" db="EMBL/GenBank/DDBJ databases">
        <title>Isolation of Rhodococcus sp. S2-17 biodegrading of BP-3.</title>
        <authorList>
            <person name="Lee Y."/>
            <person name="Kim K.H."/>
            <person name="Chun B.H."/>
            <person name="Jung H.S."/>
            <person name="Jeon C.O."/>
        </authorList>
    </citation>
    <scope>NUCLEOTIDE SEQUENCE [LARGE SCALE GENOMIC DNA]</scope>
    <source>
        <strain evidence="2 3">S2-17</strain>
    </source>
</reference>
<gene>
    <name evidence="2" type="ORF">CBI38_25770</name>
</gene>
<dbReference type="PANTHER" id="PTHR47751:SF2">
    <property type="entry name" value="DLTD N-TERMINAL DOMAIN PROTEIN (AFU_ORTHOLOGUE AFUA_8G00380)-RELATED"/>
    <property type="match status" value="1"/>
</dbReference>
<feature type="domain" description="AB hydrolase-1" evidence="1">
    <location>
        <begin position="30"/>
        <end position="280"/>
    </location>
</feature>
<name>A0A2S2C0P4_9NOCA</name>
<dbReference type="PANTHER" id="PTHR47751">
    <property type="entry name" value="SUPERFAMILY HYDROLASE, PUTATIVE (AFU_ORTHOLOGUE AFUA_2G16580)-RELATED"/>
    <property type="match status" value="1"/>
</dbReference>
<dbReference type="EMBL" id="CP021354">
    <property type="protein sequence ID" value="AWK74451.1"/>
    <property type="molecule type" value="Genomic_DNA"/>
</dbReference>
<dbReference type="InterPro" id="IPR029058">
    <property type="entry name" value="AB_hydrolase_fold"/>
</dbReference>
<proteinExistence type="predicted"/>
<dbReference type="GO" id="GO:0003824">
    <property type="term" value="F:catalytic activity"/>
    <property type="evidence" value="ECO:0007669"/>
    <property type="project" value="UniProtKB-ARBA"/>
</dbReference>
<evidence type="ECO:0000259" key="1">
    <source>
        <dbReference type="Pfam" id="PF00561"/>
    </source>
</evidence>
<dbReference type="RefSeq" id="WP_109333391.1">
    <property type="nucleotide sequence ID" value="NZ_CP021354.1"/>
</dbReference>
<accession>A0A2S2C0P4</accession>
<dbReference type="AlphaFoldDB" id="A0A2S2C0P4"/>